<dbReference type="InterPro" id="IPR018052">
    <property type="entry name" value="Ald1_epimerase_CS"/>
</dbReference>
<feature type="active site" description="Proton donor" evidence="8">
    <location>
        <position position="182"/>
    </location>
</feature>
<evidence type="ECO:0000256" key="3">
    <source>
        <dbReference type="ARBA" id="ARBA00006206"/>
    </source>
</evidence>
<evidence type="ECO:0000256" key="2">
    <source>
        <dbReference type="ARBA" id="ARBA00005028"/>
    </source>
</evidence>
<evidence type="ECO:0000256" key="9">
    <source>
        <dbReference type="PIRSR" id="PIRSR005096-2"/>
    </source>
</evidence>
<dbReference type="InterPro" id="IPR047215">
    <property type="entry name" value="Galactose_mutarotase-like"/>
</dbReference>
<dbReference type="EMBL" id="LT550723">
    <property type="protein sequence ID" value="SAL96183.1"/>
    <property type="molecule type" value="Genomic_DNA"/>
</dbReference>
<dbReference type="InterPro" id="IPR015443">
    <property type="entry name" value="Aldose_1-epimerase"/>
</dbReference>
<reference evidence="11" key="1">
    <citation type="submission" date="2016-04" db="EMBL/GenBank/DDBJ databases">
        <authorList>
            <person name="Evans L.H."/>
            <person name="Alamgir A."/>
            <person name="Owens N."/>
            <person name="Weber N.D."/>
            <person name="Virtaneva K."/>
            <person name="Barbian K."/>
            <person name="Babar A."/>
            <person name="Rosenke K."/>
        </authorList>
    </citation>
    <scope>NUCLEOTIDE SEQUENCE [LARGE SCALE GENOMIC DNA]</scope>
    <source>
        <strain evidence="11">CBS 101.48</strain>
    </source>
</reference>
<name>A0A163IZ08_ABSGL</name>
<dbReference type="PANTHER" id="PTHR10091">
    <property type="entry name" value="ALDOSE-1-EPIMERASE"/>
    <property type="match status" value="1"/>
</dbReference>
<dbReference type="GO" id="GO:0006006">
    <property type="term" value="P:glucose metabolic process"/>
    <property type="evidence" value="ECO:0007669"/>
    <property type="project" value="TreeGrafter"/>
</dbReference>
<organism evidence="11">
    <name type="scientific">Absidia glauca</name>
    <name type="common">Pin mould</name>
    <dbReference type="NCBI Taxonomy" id="4829"/>
    <lineage>
        <taxon>Eukaryota</taxon>
        <taxon>Fungi</taxon>
        <taxon>Fungi incertae sedis</taxon>
        <taxon>Mucoromycota</taxon>
        <taxon>Mucoromycotina</taxon>
        <taxon>Mucoromycetes</taxon>
        <taxon>Mucorales</taxon>
        <taxon>Cunninghamellaceae</taxon>
        <taxon>Absidia</taxon>
    </lineage>
</organism>
<feature type="active site" description="Proton acceptor" evidence="8">
    <location>
        <position position="326"/>
    </location>
</feature>
<comment type="similarity">
    <text evidence="3 7">Belongs to the aldose epimerase family.</text>
</comment>
<keyword evidence="12" id="KW-1185">Reference proteome</keyword>
<dbReference type="GO" id="GO:0033499">
    <property type="term" value="P:galactose catabolic process via UDP-galactose, Leloir pathway"/>
    <property type="evidence" value="ECO:0007669"/>
    <property type="project" value="TreeGrafter"/>
</dbReference>
<dbReference type="CDD" id="cd09019">
    <property type="entry name" value="galactose_mutarotase_like"/>
    <property type="match status" value="1"/>
</dbReference>
<proteinExistence type="inferred from homology"/>
<gene>
    <name evidence="11" type="primary">ABSGL_01557.1 scaffold 1694</name>
</gene>
<dbReference type="GO" id="GO:0004034">
    <property type="term" value="F:aldose 1-epimerase activity"/>
    <property type="evidence" value="ECO:0007669"/>
    <property type="project" value="UniProtKB-EC"/>
</dbReference>
<dbReference type="Gene3D" id="2.70.98.10">
    <property type="match status" value="1"/>
</dbReference>
<evidence type="ECO:0000256" key="8">
    <source>
        <dbReference type="PIRSR" id="PIRSR005096-1"/>
    </source>
</evidence>
<dbReference type="SUPFAM" id="SSF74650">
    <property type="entry name" value="Galactose mutarotase-like"/>
    <property type="match status" value="1"/>
</dbReference>
<dbReference type="UniPathway" id="UPA00242"/>
<dbReference type="Proteomes" id="UP000078561">
    <property type="component" value="Unassembled WGS sequence"/>
</dbReference>
<evidence type="ECO:0000256" key="6">
    <source>
        <dbReference type="ARBA" id="ARBA00023277"/>
    </source>
</evidence>
<evidence type="ECO:0000256" key="10">
    <source>
        <dbReference type="PIRSR" id="PIRSR005096-3"/>
    </source>
</evidence>
<dbReference type="InterPro" id="IPR008183">
    <property type="entry name" value="Aldose_1/G6P_1-epimerase"/>
</dbReference>
<dbReference type="InterPro" id="IPR011013">
    <property type="entry name" value="Gal_mutarotase_sf_dom"/>
</dbReference>
<evidence type="ECO:0000256" key="4">
    <source>
        <dbReference type="ARBA" id="ARBA00013185"/>
    </source>
</evidence>
<dbReference type="GO" id="GO:0030246">
    <property type="term" value="F:carbohydrate binding"/>
    <property type="evidence" value="ECO:0007669"/>
    <property type="project" value="InterPro"/>
</dbReference>
<sequence length="363" mass="39717">MSVTKSTLSSKSNVDQYTLTNNSKTLTVMVLNYGATLSHILTPDKTGQIRDVVLGFDDFESYQSPFNRYFGAVVGRFANRIGHGKFELDGKEYTLATNNGPNALHGGLRGFDKQLWQVEVISQDPASLRLTLESPDGDQGYPGTLITHVTYTVRDDATLTIEYHATLAPGQVKSTIVNLTNHTYFNLAGVALDPTVLDTHITMSDNVRGFLELNDTGVPTGRQLSWADQPCMAFSGERIGARLDQLPQTKGYDHPYLLHHDGFTTETSSLQQAVVATHPTTGIQLSFATTEPAFQFYTGNWLGTQLLAKKSQGQVPLGPHAGFCLESSRYPDAPNKTDWRPSVVLSPGQVYASKTVFGFSTTD</sequence>
<comment type="catalytic activity">
    <reaction evidence="1 7">
        <text>alpha-D-glucose = beta-D-glucose</text>
        <dbReference type="Rhea" id="RHEA:10264"/>
        <dbReference type="ChEBI" id="CHEBI:15903"/>
        <dbReference type="ChEBI" id="CHEBI:17925"/>
        <dbReference type="EC" id="5.1.3.3"/>
    </reaction>
</comment>
<dbReference type="InterPro" id="IPR014718">
    <property type="entry name" value="GH-type_carb-bd"/>
</dbReference>
<comment type="pathway">
    <text evidence="2 7">Carbohydrate metabolism; hexose metabolism.</text>
</comment>
<feature type="binding site" evidence="9">
    <location>
        <position position="253"/>
    </location>
    <ligand>
        <name>beta-D-galactose</name>
        <dbReference type="ChEBI" id="CHEBI:27667"/>
    </ligand>
</feature>
<dbReference type="Pfam" id="PF01263">
    <property type="entry name" value="Aldose_epim"/>
    <property type="match status" value="1"/>
</dbReference>
<dbReference type="OrthoDB" id="274691at2759"/>
<dbReference type="InParanoid" id="A0A163IZ08"/>
<dbReference type="PIRSF" id="PIRSF005096">
    <property type="entry name" value="GALM"/>
    <property type="match status" value="1"/>
</dbReference>
<dbReference type="STRING" id="4829.A0A163IZ08"/>
<dbReference type="NCBIfam" id="NF008277">
    <property type="entry name" value="PRK11055.1"/>
    <property type="match status" value="1"/>
</dbReference>
<evidence type="ECO:0000256" key="1">
    <source>
        <dbReference type="ARBA" id="ARBA00001614"/>
    </source>
</evidence>
<dbReference type="PANTHER" id="PTHR10091:SF0">
    <property type="entry name" value="GALACTOSE MUTAROTASE"/>
    <property type="match status" value="1"/>
</dbReference>
<dbReference type="AlphaFoldDB" id="A0A163IZ08"/>
<dbReference type="PROSITE" id="PS00545">
    <property type="entry name" value="ALDOSE_1_EPIMERASE"/>
    <property type="match status" value="1"/>
</dbReference>
<keyword evidence="5 7" id="KW-0413">Isomerase</keyword>
<dbReference type="EC" id="5.1.3.3" evidence="4 7"/>
<evidence type="ECO:0000256" key="7">
    <source>
        <dbReference type="PIRNR" id="PIRNR005096"/>
    </source>
</evidence>
<evidence type="ECO:0000256" key="5">
    <source>
        <dbReference type="ARBA" id="ARBA00023235"/>
    </source>
</evidence>
<feature type="binding site" evidence="10">
    <location>
        <begin position="182"/>
        <end position="184"/>
    </location>
    <ligand>
        <name>beta-D-galactose</name>
        <dbReference type="ChEBI" id="CHEBI:27667"/>
    </ligand>
</feature>
<protein>
    <recommendedName>
        <fullName evidence="4 7">Aldose 1-epimerase</fullName>
        <ecNumber evidence="4 7">5.1.3.3</ecNumber>
    </recommendedName>
</protein>
<accession>A0A163IZ08</accession>
<evidence type="ECO:0000313" key="11">
    <source>
        <dbReference type="EMBL" id="SAL96183.1"/>
    </source>
</evidence>
<feature type="binding site" evidence="10">
    <location>
        <begin position="79"/>
        <end position="80"/>
    </location>
    <ligand>
        <name>beta-D-galactose</name>
        <dbReference type="ChEBI" id="CHEBI:27667"/>
    </ligand>
</feature>
<evidence type="ECO:0000313" key="12">
    <source>
        <dbReference type="Proteomes" id="UP000078561"/>
    </source>
</evidence>
<dbReference type="OMA" id="LENDHGM"/>
<keyword evidence="6 7" id="KW-0119">Carbohydrate metabolism</keyword>